<comment type="caution">
    <text evidence="10">The sequence shown here is derived from an EMBL/GenBank/DDBJ whole genome shotgun (WGS) entry which is preliminary data.</text>
</comment>
<dbReference type="GO" id="GO:0008422">
    <property type="term" value="F:beta-glucosidase activity"/>
    <property type="evidence" value="ECO:0007669"/>
    <property type="project" value="UniProtKB-EC"/>
</dbReference>
<evidence type="ECO:0000256" key="2">
    <source>
        <dbReference type="ARBA" id="ARBA00004881"/>
    </source>
</evidence>
<evidence type="ECO:0000256" key="8">
    <source>
        <dbReference type="ARBA" id="ARBA00023326"/>
    </source>
</evidence>
<gene>
    <name evidence="10" type="ORF">IZO911_LOCUS35506</name>
</gene>
<evidence type="ECO:0000313" key="11">
    <source>
        <dbReference type="Proteomes" id="UP000663860"/>
    </source>
</evidence>
<feature type="domain" description="Fibronectin type III-like" evidence="9">
    <location>
        <begin position="97"/>
        <end position="166"/>
    </location>
</feature>
<dbReference type="InterPro" id="IPR026891">
    <property type="entry name" value="Fn3-like"/>
</dbReference>
<evidence type="ECO:0000256" key="3">
    <source>
        <dbReference type="ARBA" id="ARBA00005336"/>
    </source>
</evidence>
<protein>
    <recommendedName>
        <fullName evidence="4">beta-glucosidase</fullName>
        <ecNumber evidence="4">3.2.1.21</ecNumber>
    </recommendedName>
</protein>
<dbReference type="InterPro" id="IPR050288">
    <property type="entry name" value="Cellulose_deg_GH3"/>
</dbReference>
<keyword evidence="6" id="KW-0136">Cellulose degradation</keyword>
<comment type="similarity">
    <text evidence="3">Belongs to the glycosyl hydrolase 3 family.</text>
</comment>
<dbReference type="SUPFAM" id="SSF52279">
    <property type="entry name" value="Beta-D-glucan exohydrolase, C-terminal domain"/>
    <property type="match status" value="1"/>
</dbReference>
<dbReference type="GO" id="GO:0030245">
    <property type="term" value="P:cellulose catabolic process"/>
    <property type="evidence" value="ECO:0007669"/>
    <property type="project" value="UniProtKB-KW"/>
</dbReference>
<keyword evidence="7" id="KW-0119">Carbohydrate metabolism</keyword>
<evidence type="ECO:0000256" key="5">
    <source>
        <dbReference type="ARBA" id="ARBA00022801"/>
    </source>
</evidence>
<dbReference type="Pfam" id="PF14310">
    <property type="entry name" value="Fn3-like"/>
    <property type="match status" value="1"/>
</dbReference>
<dbReference type="Proteomes" id="UP000663860">
    <property type="component" value="Unassembled WGS sequence"/>
</dbReference>
<reference evidence="10" key="1">
    <citation type="submission" date="2021-02" db="EMBL/GenBank/DDBJ databases">
        <authorList>
            <person name="Nowell W R."/>
        </authorList>
    </citation>
    <scope>NUCLEOTIDE SEQUENCE</scope>
</reference>
<evidence type="ECO:0000256" key="1">
    <source>
        <dbReference type="ARBA" id="ARBA00000448"/>
    </source>
</evidence>
<sequence length="179" mass="20588">MGDSNYTEGVFLDYRHFDKYNITARYSFGYGLSYTTFSFAKLDISQANDDDDKNSPASLYKQRRMRPYNNFGHSGLYDPVYTVTFTIQNTGKYYGSEVAQLYLGFPSEAQEPLKILRGFERIYLEPSELKEVALVLSRKDISYWNVINQQWTVASGSYTVWISTSANNADIKLQSSFNI</sequence>
<evidence type="ECO:0000313" key="10">
    <source>
        <dbReference type="EMBL" id="CAF1327679.1"/>
    </source>
</evidence>
<dbReference type="PANTHER" id="PTHR42715:SF2">
    <property type="entry name" value="BETA-GLUCOSIDASE F-RELATED"/>
    <property type="match status" value="1"/>
</dbReference>
<evidence type="ECO:0000256" key="7">
    <source>
        <dbReference type="ARBA" id="ARBA00023277"/>
    </source>
</evidence>
<comment type="catalytic activity">
    <reaction evidence="1">
        <text>Hydrolysis of terminal, non-reducing beta-D-glucosyl residues with release of beta-D-glucose.</text>
        <dbReference type="EC" id="3.2.1.21"/>
    </reaction>
</comment>
<keyword evidence="5" id="KW-0378">Hydrolase</keyword>
<dbReference type="SMART" id="SM01217">
    <property type="entry name" value="Fn3_like"/>
    <property type="match status" value="1"/>
</dbReference>
<dbReference type="PANTHER" id="PTHR42715">
    <property type="entry name" value="BETA-GLUCOSIDASE"/>
    <property type="match status" value="1"/>
</dbReference>
<evidence type="ECO:0000256" key="4">
    <source>
        <dbReference type="ARBA" id="ARBA00012744"/>
    </source>
</evidence>
<dbReference type="EMBL" id="CAJNOE010000760">
    <property type="protein sequence ID" value="CAF1327679.1"/>
    <property type="molecule type" value="Genomic_DNA"/>
</dbReference>
<dbReference type="InterPro" id="IPR036881">
    <property type="entry name" value="Glyco_hydro_3_C_sf"/>
</dbReference>
<keyword evidence="8" id="KW-0624">Polysaccharide degradation</keyword>
<name>A0A815FMV0_9BILA</name>
<evidence type="ECO:0000256" key="6">
    <source>
        <dbReference type="ARBA" id="ARBA00023001"/>
    </source>
</evidence>
<dbReference type="AlphaFoldDB" id="A0A815FMV0"/>
<accession>A0A815FMV0</accession>
<organism evidence="10 11">
    <name type="scientific">Adineta steineri</name>
    <dbReference type="NCBI Taxonomy" id="433720"/>
    <lineage>
        <taxon>Eukaryota</taxon>
        <taxon>Metazoa</taxon>
        <taxon>Spiralia</taxon>
        <taxon>Gnathifera</taxon>
        <taxon>Rotifera</taxon>
        <taxon>Eurotatoria</taxon>
        <taxon>Bdelloidea</taxon>
        <taxon>Adinetida</taxon>
        <taxon>Adinetidae</taxon>
        <taxon>Adineta</taxon>
    </lineage>
</organism>
<dbReference type="EC" id="3.2.1.21" evidence="4"/>
<dbReference type="InterPro" id="IPR013783">
    <property type="entry name" value="Ig-like_fold"/>
</dbReference>
<comment type="pathway">
    <text evidence="2">Glycan metabolism.</text>
</comment>
<proteinExistence type="inferred from homology"/>
<evidence type="ECO:0000259" key="9">
    <source>
        <dbReference type="SMART" id="SM01217"/>
    </source>
</evidence>
<dbReference type="Gene3D" id="2.60.40.10">
    <property type="entry name" value="Immunoglobulins"/>
    <property type="match status" value="1"/>
</dbReference>
<dbReference type="Gene3D" id="3.40.50.1700">
    <property type="entry name" value="Glycoside hydrolase family 3 C-terminal domain"/>
    <property type="match status" value="1"/>
</dbReference>